<comment type="similarity">
    <text evidence="6 7">Belongs to the TRAFAC class myosin-kinesin ATPase superfamily. Kinesin family.</text>
</comment>
<keyword evidence="12" id="KW-1185">Reference proteome</keyword>
<evidence type="ECO:0000256" key="6">
    <source>
        <dbReference type="PROSITE-ProRule" id="PRU00283"/>
    </source>
</evidence>
<dbReference type="AlphaFoldDB" id="A0A2T0FPF7"/>
<dbReference type="InterPro" id="IPR001752">
    <property type="entry name" value="Kinesin_motor_dom"/>
</dbReference>
<dbReference type="GO" id="GO:0008017">
    <property type="term" value="F:microtubule binding"/>
    <property type="evidence" value="ECO:0007669"/>
    <property type="project" value="InterPro"/>
</dbReference>
<keyword evidence="5 6" id="KW-0505">Motor protein</keyword>
<protein>
    <recommendedName>
        <fullName evidence="7">Kinesin-like protein</fullName>
    </recommendedName>
</protein>
<accession>A0A2T0FPF7</accession>
<dbReference type="PANTHER" id="PTHR47968:SF13">
    <property type="entry name" value="KINESIN-LIKE PROTEIN KIF19 ISOFORM X1"/>
    <property type="match status" value="1"/>
</dbReference>
<keyword evidence="3 6" id="KW-0067">ATP-binding</keyword>
<dbReference type="PROSITE" id="PS50067">
    <property type="entry name" value="KINESIN_MOTOR_2"/>
    <property type="match status" value="1"/>
</dbReference>
<dbReference type="SMART" id="SM00129">
    <property type="entry name" value="KISc"/>
    <property type="match status" value="1"/>
</dbReference>
<feature type="coiled-coil region" evidence="8">
    <location>
        <begin position="385"/>
        <end position="443"/>
    </location>
</feature>
<dbReference type="Proteomes" id="UP000238350">
    <property type="component" value="Unassembled WGS sequence"/>
</dbReference>
<dbReference type="PANTHER" id="PTHR47968">
    <property type="entry name" value="CENTROMERE PROTEIN E"/>
    <property type="match status" value="1"/>
</dbReference>
<dbReference type="InterPro" id="IPR027417">
    <property type="entry name" value="P-loop_NTPase"/>
</dbReference>
<evidence type="ECO:0000313" key="12">
    <source>
        <dbReference type="Proteomes" id="UP000238350"/>
    </source>
</evidence>
<evidence type="ECO:0000256" key="2">
    <source>
        <dbReference type="ARBA" id="ARBA00022741"/>
    </source>
</evidence>
<gene>
    <name evidence="11" type="ORF">B9G98_04485</name>
</gene>
<evidence type="ECO:0000256" key="3">
    <source>
        <dbReference type="ARBA" id="ARBA00022840"/>
    </source>
</evidence>
<feature type="binding site" evidence="6">
    <location>
        <begin position="128"/>
        <end position="135"/>
    </location>
    <ligand>
        <name>ATP</name>
        <dbReference type="ChEBI" id="CHEBI:30616"/>
    </ligand>
</feature>
<dbReference type="GO" id="GO:0003777">
    <property type="term" value="F:microtubule motor activity"/>
    <property type="evidence" value="ECO:0007669"/>
    <property type="project" value="InterPro"/>
</dbReference>
<dbReference type="InterPro" id="IPR019821">
    <property type="entry name" value="Kinesin_motor_CS"/>
</dbReference>
<feature type="compositionally biased region" description="Polar residues" evidence="9">
    <location>
        <begin position="616"/>
        <end position="631"/>
    </location>
</feature>
<dbReference type="RefSeq" id="XP_024666810.1">
    <property type="nucleotide sequence ID" value="XM_024811042.1"/>
</dbReference>
<evidence type="ECO:0000313" key="11">
    <source>
        <dbReference type="EMBL" id="PRT56865.1"/>
    </source>
</evidence>
<reference evidence="11 12" key="1">
    <citation type="submission" date="2017-04" db="EMBL/GenBank/DDBJ databases">
        <title>Genome sequencing of [Candida] sorbophila.</title>
        <authorList>
            <person name="Ahn J.O."/>
        </authorList>
    </citation>
    <scope>NUCLEOTIDE SEQUENCE [LARGE SCALE GENOMIC DNA]</scope>
    <source>
        <strain evidence="11 12">DS02</strain>
    </source>
</reference>
<dbReference type="Pfam" id="PF00225">
    <property type="entry name" value="Kinesin"/>
    <property type="match status" value="1"/>
</dbReference>
<dbReference type="GO" id="GO:0005874">
    <property type="term" value="C:microtubule"/>
    <property type="evidence" value="ECO:0007669"/>
    <property type="project" value="UniProtKB-KW"/>
</dbReference>
<dbReference type="SUPFAM" id="SSF52540">
    <property type="entry name" value="P-loop containing nucleoside triphosphate hydrolases"/>
    <property type="match status" value="1"/>
</dbReference>
<feature type="domain" description="Kinesin motor" evidence="10">
    <location>
        <begin position="6"/>
        <end position="370"/>
    </location>
</feature>
<evidence type="ECO:0000256" key="8">
    <source>
        <dbReference type="SAM" id="Coils"/>
    </source>
</evidence>
<evidence type="ECO:0000256" key="5">
    <source>
        <dbReference type="ARBA" id="ARBA00023175"/>
    </source>
</evidence>
<evidence type="ECO:0000256" key="7">
    <source>
        <dbReference type="RuleBase" id="RU000394"/>
    </source>
</evidence>
<dbReference type="PRINTS" id="PR00380">
    <property type="entry name" value="KINESINHEAVY"/>
</dbReference>
<proteinExistence type="inferred from homology"/>
<dbReference type="CDD" id="cd01370">
    <property type="entry name" value="KISc_KIP3_like"/>
    <property type="match status" value="1"/>
</dbReference>
<dbReference type="InterPro" id="IPR027640">
    <property type="entry name" value="Kinesin-like_fam"/>
</dbReference>
<dbReference type="Gene3D" id="3.40.850.10">
    <property type="entry name" value="Kinesin motor domain"/>
    <property type="match status" value="1"/>
</dbReference>
<dbReference type="GO" id="GO:0007018">
    <property type="term" value="P:microtubule-based movement"/>
    <property type="evidence" value="ECO:0007669"/>
    <property type="project" value="InterPro"/>
</dbReference>
<keyword evidence="1 7" id="KW-0493">Microtubule</keyword>
<dbReference type="STRING" id="45607.A0A2T0FPF7"/>
<evidence type="ECO:0000256" key="1">
    <source>
        <dbReference type="ARBA" id="ARBA00022701"/>
    </source>
</evidence>
<dbReference type="GO" id="GO:0005524">
    <property type="term" value="F:ATP binding"/>
    <property type="evidence" value="ECO:0007669"/>
    <property type="project" value="UniProtKB-UniRule"/>
</dbReference>
<dbReference type="InterPro" id="IPR036961">
    <property type="entry name" value="Kinesin_motor_dom_sf"/>
</dbReference>
<evidence type="ECO:0000259" key="10">
    <source>
        <dbReference type="PROSITE" id="PS50067"/>
    </source>
</evidence>
<evidence type="ECO:0000256" key="9">
    <source>
        <dbReference type="SAM" id="MobiDB-lite"/>
    </source>
</evidence>
<feature type="region of interest" description="Disordered" evidence="9">
    <location>
        <begin position="589"/>
        <end position="631"/>
    </location>
</feature>
<evidence type="ECO:0000256" key="4">
    <source>
        <dbReference type="ARBA" id="ARBA00023054"/>
    </source>
</evidence>
<name>A0A2T0FPF7_9ASCO</name>
<organism evidence="11 12">
    <name type="scientific">Wickerhamiella sorbophila</name>
    <dbReference type="NCBI Taxonomy" id="45607"/>
    <lineage>
        <taxon>Eukaryota</taxon>
        <taxon>Fungi</taxon>
        <taxon>Dikarya</taxon>
        <taxon>Ascomycota</taxon>
        <taxon>Saccharomycotina</taxon>
        <taxon>Dipodascomycetes</taxon>
        <taxon>Dipodascales</taxon>
        <taxon>Trichomonascaceae</taxon>
        <taxon>Wickerhamiella</taxon>
    </lineage>
</organism>
<keyword evidence="2 6" id="KW-0547">Nucleotide-binding</keyword>
<dbReference type="EMBL" id="NDIQ01000022">
    <property type="protein sequence ID" value="PRT56865.1"/>
    <property type="molecule type" value="Genomic_DNA"/>
</dbReference>
<keyword evidence="4 8" id="KW-0175">Coiled coil</keyword>
<sequence>MATESSISVVVRVRPFNEKEKTRGGLSSQEVSPDGVTRWSLRQPHWVGTANRKIVDVVDERMLIFDPQNQNPLPNQQKAYNSRIREQRFVFDKVFDQDASQEEVYSATVRPLLETVLDGYNASVFAYGATGCGKTHTISGTTDQKGLIVLAMEDLFARIESLRDTKDVAISLSYLEIYNETLRDLLSDNQATLALREGSDKRMHVSNLTSYRPTSVAQVMELIFRGNEKRTISPTEANAVSSRSHAVLEIVVELSDKLQGLQEQKTYSSLTIIDLAGSERAASTKNSGKRLVEGANINRSLLALGNCINGLCDTRRRSHIPYRDSKLTRLLKFSLGGNCKTVMIACVAPSSSHYDETLNTLKYADRAKSIKTKVSRNLLTVDRHVQSYCRKISQQQEDIAALRNELARLKTGEGTTPEVLQAVQRLEQANQRFETARSDYASELQYQKMLHTRYELLHELWRKCSLYANEDFIQWATPRFEAKAEEIREENSSLDTKKYQDPLLKVADQERLQLRGVGTALFDTSCRSLLAANEAAIAKSAGEAVHDPAVQDFFLDLLAEFGIFRHPVTSSPIETPNKRSRTTLASLGRLRSSGKRLRHGDIPPQSPLERDISMQDLLSPTGNPPNYLSNP</sequence>
<comment type="caution">
    <text evidence="11">The sequence shown here is derived from an EMBL/GenBank/DDBJ whole genome shotgun (WGS) entry which is preliminary data.</text>
</comment>
<dbReference type="GeneID" id="36518233"/>
<dbReference type="OrthoDB" id="3176171at2759"/>
<dbReference type="PROSITE" id="PS00411">
    <property type="entry name" value="KINESIN_MOTOR_1"/>
    <property type="match status" value="1"/>
</dbReference>